<reference evidence="1" key="1">
    <citation type="journal article" date="2015" name="Nature">
        <title>Complex archaea that bridge the gap between prokaryotes and eukaryotes.</title>
        <authorList>
            <person name="Spang A."/>
            <person name="Saw J.H."/>
            <person name="Jorgensen S.L."/>
            <person name="Zaremba-Niedzwiedzka K."/>
            <person name="Martijn J."/>
            <person name="Lind A.E."/>
            <person name="van Eijk R."/>
            <person name="Schleper C."/>
            <person name="Guy L."/>
            <person name="Ettema T.J."/>
        </authorList>
    </citation>
    <scope>NUCLEOTIDE SEQUENCE</scope>
</reference>
<accession>A0A0F9NYI0</accession>
<dbReference type="EMBL" id="LAZR01007280">
    <property type="protein sequence ID" value="KKM86287.1"/>
    <property type="molecule type" value="Genomic_DNA"/>
</dbReference>
<sequence>MPQPNLTPEAIKILGYLLDGQGQVSITHDRPPNGAWFVEVTDVWTEMITRIFSHPDLSVTLMKAAAKKVKVLGLDLDEILNPFDGEPEETEEKEEDE</sequence>
<organism evidence="1">
    <name type="scientific">marine sediment metagenome</name>
    <dbReference type="NCBI Taxonomy" id="412755"/>
    <lineage>
        <taxon>unclassified sequences</taxon>
        <taxon>metagenomes</taxon>
        <taxon>ecological metagenomes</taxon>
    </lineage>
</organism>
<name>A0A0F9NYI0_9ZZZZ</name>
<protein>
    <submittedName>
        <fullName evidence="1">Uncharacterized protein</fullName>
    </submittedName>
</protein>
<proteinExistence type="predicted"/>
<dbReference type="AlphaFoldDB" id="A0A0F9NYI0"/>
<evidence type="ECO:0000313" key="1">
    <source>
        <dbReference type="EMBL" id="KKM86287.1"/>
    </source>
</evidence>
<gene>
    <name evidence="1" type="ORF">LCGC14_1280580</name>
</gene>
<comment type="caution">
    <text evidence="1">The sequence shown here is derived from an EMBL/GenBank/DDBJ whole genome shotgun (WGS) entry which is preliminary data.</text>
</comment>